<dbReference type="SUPFAM" id="SSF161077">
    <property type="entry name" value="Photosystem II antenna protein-like"/>
    <property type="match status" value="1"/>
</dbReference>
<evidence type="ECO:0000256" key="9">
    <source>
        <dbReference type="ARBA" id="ARBA00023211"/>
    </source>
</evidence>
<feature type="transmembrane region" description="Helical" evidence="13">
    <location>
        <begin position="92"/>
        <end position="110"/>
    </location>
</feature>
<evidence type="ECO:0000256" key="2">
    <source>
        <dbReference type="ARBA" id="ARBA00022494"/>
    </source>
</evidence>
<geneLocation type="chloroplast" evidence="14"/>
<feature type="transmembrane region" description="Helical" evidence="13">
    <location>
        <begin position="122"/>
        <end position="146"/>
    </location>
</feature>
<dbReference type="GO" id="GO:0016168">
    <property type="term" value="F:chlorophyll binding"/>
    <property type="evidence" value="ECO:0007669"/>
    <property type="project" value="UniProtKB-UniRule"/>
</dbReference>
<keyword evidence="10 11" id="KW-0604">Photosystem II</keyword>
<feature type="transmembrane region" description="Helical" evidence="13">
    <location>
        <begin position="60"/>
        <end position="80"/>
    </location>
</feature>
<dbReference type="Gene3D" id="1.10.10.670">
    <property type="entry name" value="photosystem ii from thermosynechococcus elongatus"/>
    <property type="match status" value="1"/>
</dbReference>
<reference evidence="14" key="1">
    <citation type="submission" date="2019-02" db="EMBL/GenBank/DDBJ databases">
        <title>Dictyochophyceae plastid genomes reveal unusual variability of their organisation.</title>
        <authorList>
            <person name="Han K.Y."/>
            <person name="Maciszewski K."/>
            <person name="Graf L."/>
            <person name="Andersen R.A."/>
            <person name="Karnkowska A."/>
            <person name="Yoon H.S."/>
        </authorList>
    </citation>
    <scope>NUCLEOTIDE SEQUENCE</scope>
</reference>
<dbReference type="InterPro" id="IPR036001">
    <property type="entry name" value="PS_II_antenna-like_sf"/>
</dbReference>
<keyword evidence="5 11" id="KW-0479">Metal-binding</keyword>
<dbReference type="GO" id="GO:0046872">
    <property type="term" value="F:metal ion binding"/>
    <property type="evidence" value="ECO:0007669"/>
    <property type="project" value="UniProtKB-KW"/>
</dbReference>
<gene>
    <name evidence="11 14" type="primary">psbC</name>
</gene>
<evidence type="ECO:0000256" key="8">
    <source>
        <dbReference type="ARBA" id="ARBA00023136"/>
    </source>
</evidence>
<feature type="transmembrane region" description="Helical" evidence="13">
    <location>
        <begin position="244"/>
        <end position="263"/>
    </location>
</feature>
<dbReference type="GO" id="GO:0009772">
    <property type="term" value="P:photosynthetic electron transport in photosystem II"/>
    <property type="evidence" value="ECO:0007669"/>
    <property type="project" value="InterPro"/>
</dbReference>
<keyword evidence="12 14" id="KW-0150">Chloroplast</keyword>
<keyword evidence="12 14" id="KW-0934">Plastid</keyword>
<dbReference type="HAMAP" id="MF_01496">
    <property type="entry name" value="PSII_PsbC_CP43"/>
    <property type="match status" value="1"/>
</dbReference>
<protein>
    <recommendedName>
        <fullName evidence="11 12">Photosystem II CP43 reaction center protein</fullName>
    </recommendedName>
    <alternativeName>
        <fullName evidence="11">PSII 43 kDa protein</fullName>
    </alternativeName>
    <alternativeName>
        <fullName evidence="11">Protein CP-43</fullName>
    </alternativeName>
</protein>
<feature type="modified residue" description="Phosphothreonine" evidence="11">
    <location>
        <position position="29"/>
    </location>
</feature>
<dbReference type="Pfam" id="PF00421">
    <property type="entry name" value="PSII"/>
    <property type="match status" value="1"/>
</dbReference>
<comment type="subcellular location">
    <subcellularLocation>
        <location evidence="1">Membrane</location>
        <topology evidence="1">Multi-pass membrane protein</topology>
    </subcellularLocation>
    <subcellularLocation>
        <location evidence="11 12">Plastid</location>
        <location evidence="11 12">Chloroplast thylakoid membrane</location>
        <topology evidence="11 12">Multi-pass membrane protein</topology>
    </subcellularLocation>
</comment>
<organism evidence="14">
    <name type="scientific">Octactis speculum</name>
    <dbReference type="NCBI Taxonomy" id="3111310"/>
    <lineage>
        <taxon>Eukaryota</taxon>
        <taxon>Sar</taxon>
        <taxon>Stramenopiles</taxon>
        <taxon>Ochrophyta</taxon>
        <taxon>Dictyochophyceae</taxon>
        <taxon>Dictyochales</taxon>
        <taxon>Dictyochaceae</taxon>
        <taxon>Octactis</taxon>
    </lineage>
</organism>
<evidence type="ECO:0000256" key="13">
    <source>
        <dbReference type="SAM" id="Phobius"/>
    </source>
</evidence>
<dbReference type="GO" id="GO:0009523">
    <property type="term" value="C:photosystem II"/>
    <property type="evidence" value="ECO:0007669"/>
    <property type="project" value="UniProtKB-KW"/>
</dbReference>
<dbReference type="RefSeq" id="YP_009677051.1">
    <property type="nucleotide sequence ID" value="NC_043929.1"/>
</dbReference>
<evidence type="ECO:0000256" key="6">
    <source>
        <dbReference type="ARBA" id="ARBA00022989"/>
    </source>
</evidence>
<sequence length="484" mass="53735">MKVSVHGWLHKINHMKTLYSLRRFYHVETPFNNVTGRDIESTGFAWWSGNARLINVSGKLLGAHVAHAGVMVFWCGAMTLFEVSHYIPEKPLYEQGCILLQHLAVLGWGVGPGGEIINTYPYFVVGVVHLISSAVLGFGGIYHSLIGPDTLEESFPFFGYDWRDKNKMTTILGIHLCLLGIGSFLLVIKAMYVGGIYDTWAPGGGDVRLITNPTINPAVIFGYVLRSPFGGDGWIIAINNMEDLVGGHIWVGVLCLFGGFWHITTKPFPWARRAFVWSGEAYLSYSLAALSLMGFAAAVYAWYNNTAYPSEFYGPTGPEASQSQAFTFLVRDQRLGANVASAQGPTGLGKYLMRSPSGEIIFGGETMRFWDLRAPWVEPLRGPNGLDINKIRNDIQPWQERRAAEYMTHAPLGSLNSVGGVATEINSFNYVSPRSWLTCSHWVFSWFLLVGHWWHSGRARAAAAGFEKGINRETEPVLSMRPID</sequence>
<keyword evidence="11 12" id="KW-0793">Thylakoid</keyword>
<keyword evidence="4 11" id="KW-0812">Transmembrane</keyword>
<dbReference type="GO" id="GO:0009535">
    <property type="term" value="C:chloroplast thylakoid membrane"/>
    <property type="evidence" value="ECO:0007669"/>
    <property type="project" value="UniProtKB-SubCell"/>
</dbReference>
<dbReference type="InterPro" id="IPR044900">
    <property type="entry name" value="PSII_PsbC_sf"/>
</dbReference>
<evidence type="ECO:0000256" key="4">
    <source>
        <dbReference type="ARBA" id="ARBA00022692"/>
    </source>
</evidence>
<dbReference type="EMBL" id="MK561359">
    <property type="protein sequence ID" value="QDH81712.1"/>
    <property type="molecule type" value="Genomic_DNA"/>
</dbReference>
<proteinExistence type="inferred from homology"/>
<comment type="subunit">
    <text evidence="11">PSII is composed of 1 copy each of membrane proteins PsbA, PsbB, PsbC, PsbD, PsbE, PsbF, PsbH, PsbI, PsbJ, PsbK, PsbL, PsbM, PsbT, PsbX, PsbY, PsbZ, Psb30/Ycf12, at least 3 peripheral proteins of the oxygen-evolving complex and a large number of cofactors. It forms dimeric complexes.</text>
</comment>
<evidence type="ECO:0000256" key="10">
    <source>
        <dbReference type="ARBA" id="ARBA00023276"/>
    </source>
</evidence>
<dbReference type="AlphaFoldDB" id="A0A514CPI6"/>
<keyword evidence="9 11" id="KW-0464">Manganese</keyword>
<accession>A0A514CPI6</accession>
<feature type="transmembrane region" description="Helical" evidence="13">
    <location>
        <begin position="283"/>
        <end position="303"/>
    </location>
</feature>
<keyword evidence="6 11" id="KW-1133">Transmembrane helix</keyword>
<keyword evidence="11" id="KW-0597">Phosphoprotein</keyword>
<feature type="modified residue" description="N-acetylthreonine" evidence="11">
    <location>
        <position position="29"/>
    </location>
</feature>
<comment type="subunit">
    <text evidence="12">PSII is composed of 1 copy each of membrane proteins PsbA, PsbB, PsbC, PsbD, PsbE, PsbF, PsbH, PsbI, PsbJ, PsbK, PsbL, PsbM, PsbT, PsbX, PsbY, PsbZ, Ycf12, at least 3 peripheral proteins of the oxygen-evolving complex and a large number of cofactors. It forms dimeric complexes.</text>
</comment>
<keyword evidence="7 11" id="KW-0157">Chromophore</keyword>
<keyword evidence="8 11" id="KW-0472">Membrane</keyword>
<feature type="transmembrane region" description="Helical" evidence="13">
    <location>
        <begin position="166"/>
        <end position="188"/>
    </location>
</feature>
<keyword evidence="2 11" id="KW-0148">Chlorophyll</keyword>
<dbReference type="InterPro" id="IPR000932">
    <property type="entry name" value="PS_antenna-like"/>
</dbReference>
<evidence type="ECO:0000256" key="7">
    <source>
        <dbReference type="ARBA" id="ARBA00022991"/>
    </source>
</evidence>
<dbReference type="FunFam" id="1.10.10.670:FF:000001">
    <property type="entry name" value="Photosystem II CP43 reaction center protein"/>
    <property type="match status" value="1"/>
</dbReference>
<dbReference type="InterPro" id="IPR005869">
    <property type="entry name" value="PSII_PsbC"/>
</dbReference>
<evidence type="ECO:0000256" key="11">
    <source>
        <dbReference type="HAMAP-Rule" id="MF_01496"/>
    </source>
</evidence>
<dbReference type="NCBIfam" id="TIGR01153">
    <property type="entry name" value="psbC"/>
    <property type="match status" value="1"/>
</dbReference>
<keyword evidence="11" id="KW-0007">Acetylation</keyword>
<comment type="function">
    <text evidence="11 12">One of the components of the core complex of photosystem II (PSII). It binds chlorophyll and helps catalyze the primary light-induced photochemical processes of PSII. PSII is a light-driven water:plastoquinone oxidoreductase, using light energy to abstract electrons from H(2)O, generating O(2) and a proton gradient subsequently used for ATP formation.</text>
</comment>
<evidence type="ECO:0000256" key="3">
    <source>
        <dbReference type="ARBA" id="ARBA00022531"/>
    </source>
</evidence>
<name>A0A514CPI6_9STRA</name>
<keyword evidence="3 11" id="KW-0602">Photosynthesis</keyword>
<dbReference type="GeneID" id="40868901"/>
<feature type="chain" id="PRO_5023212394" description="Photosystem II CP43 reaction center protein" evidence="11">
    <location>
        <begin position="29"/>
        <end position="484"/>
    </location>
</feature>
<feature type="binding site" evidence="11">
    <location>
        <position position="378"/>
    </location>
    <ligand>
        <name>[CaMn4O5] cluster</name>
        <dbReference type="ChEBI" id="CHEBI:189552"/>
    </ligand>
</feature>
<evidence type="ECO:0000256" key="1">
    <source>
        <dbReference type="ARBA" id="ARBA00004141"/>
    </source>
</evidence>
<evidence type="ECO:0000256" key="5">
    <source>
        <dbReference type="ARBA" id="ARBA00022723"/>
    </source>
</evidence>
<evidence type="ECO:0000256" key="12">
    <source>
        <dbReference type="RuleBase" id="RU004533"/>
    </source>
</evidence>
<evidence type="ECO:0000313" key="14">
    <source>
        <dbReference type="EMBL" id="QDH81712.1"/>
    </source>
</evidence>
<comment type="similarity">
    <text evidence="11 12">Belongs to the PsbB/PsbC family. PsbC subfamily.</text>
</comment>